<reference evidence="2 3" key="1">
    <citation type="submission" date="2024-01" db="EMBL/GenBank/DDBJ databases">
        <title>The genomes of 5 underutilized Papilionoideae crops provide insights into root nodulation and disease resistanc.</title>
        <authorList>
            <person name="Jiang F."/>
        </authorList>
    </citation>
    <scope>NUCLEOTIDE SEQUENCE [LARGE SCALE GENOMIC DNA]</scope>
    <source>
        <strain evidence="2">DUOXIRENSHENG_FW03</strain>
        <tissue evidence="2">Leaves</tissue>
    </source>
</reference>
<dbReference type="Proteomes" id="UP001386955">
    <property type="component" value="Unassembled WGS sequence"/>
</dbReference>
<sequence length="110" mass="12354">MRVTPDEMVFGQSQGEKWQANEGSIPREIATPTELDLSHNALSGEIPNELCHLNKLKQLHLNSNSLCNGSESKEKIKKDPIEILDPRLGERPDIRDGARTWYSSLVQCAQ</sequence>
<feature type="region of interest" description="Disordered" evidence="1">
    <location>
        <begin position="1"/>
        <end position="23"/>
    </location>
</feature>
<protein>
    <submittedName>
        <fullName evidence="2">Uncharacterized protein</fullName>
    </submittedName>
</protein>
<dbReference type="InterPro" id="IPR001611">
    <property type="entry name" value="Leu-rich_rpt"/>
</dbReference>
<gene>
    <name evidence="2" type="ORF">VNO78_02483</name>
</gene>
<keyword evidence="3" id="KW-1185">Reference proteome</keyword>
<evidence type="ECO:0000313" key="3">
    <source>
        <dbReference type="Proteomes" id="UP001386955"/>
    </source>
</evidence>
<name>A0AAN9SZG2_PSOTE</name>
<evidence type="ECO:0000256" key="1">
    <source>
        <dbReference type="SAM" id="MobiDB-lite"/>
    </source>
</evidence>
<dbReference type="Gene3D" id="3.80.10.10">
    <property type="entry name" value="Ribonuclease Inhibitor"/>
    <property type="match status" value="1"/>
</dbReference>
<accession>A0AAN9SZG2</accession>
<dbReference type="AlphaFoldDB" id="A0AAN9SZG2"/>
<dbReference type="InterPro" id="IPR032675">
    <property type="entry name" value="LRR_dom_sf"/>
</dbReference>
<organism evidence="2 3">
    <name type="scientific">Psophocarpus tetragonolobus</name>
    <name type="common">Winged bean</name>
    <name type="synonym">Dolichos tetragonolobus</name>
    <dbReference type="NCBI Taxonomy" id="3891"/>
    <lineage>
        <taxon>Eukaryota</taxon>
        <taxon>Viridiplantae</taxon>
        <taxon>Streptophyta</taxon>
        <taxon>Embryophyta</taxon>
        <taxon>Tracheophyta</taxon>
        <taxon>Spermatophyta</taxon>
        <taxon>Magnoliopsida</taxon>
        <taxon>eudicotyledons</taxon>
        <taxon>Gunneridae</taxon>
        <taxon>Pentapetalae</taxon>
        <taxon>rosids</taxon>
        <taxon>fabids</taxon>
        <taxon>Fabales</taxon>
        <taxon>Fabaceae</taxon>
        <taxon>Papilionoideae</taxon>
        <taxon>50 kb inversion clade</taxon>
        <taxon>NPAAA clade</taxon>
        <taxon>indigoferoid/millettioid clade</taxon>
        <taxon>Phaseoleae</taxon>
        <taxon>Psophocarpus</taxon>
    </lineage>
</organism>
<dbReference type="Pfam" id="PF00560">
    <property type="entry name" value="LRR_1"/>
    <property type="match status" value="1"/>
</dbReference>
<dbReference type="SUPFAM" id="SSF52058">
    <property type="entry name" value="L domain-like"/>
    <property type="match status" value="1"/>
</dbReference>
<evidence type="ECO:0000313" key="2">
    <source>
        <dbReference type="EMBL" id="KAK7411094.1"/>
    </source>
</evidence>
<comment type="caution">
    <text evidence="2">The sequence shown here is derived from an EMBL/GenBank/DDBJ whole genome shotgun (WGS) entry which is preliminary data.</text>
</comment>
<dbReference type="EMBL" id="JAYMYS010000001">
    <property type="protein sequence ID" value="KAK7411094.1"/>
    <property type="molecule type" value="Genomic_DNA"/>
</dbReference>
<proteinExistence type="predicted"/>